<name>A0ABX8DKB8_9GAMM</name>
<gene>
    <name evidence="1" type="ORF">KHX94_08100</name>
</gene>
<evidence type="ECO:0000313" key="1">
    <source>
        <dbReference type="EMBL" id="QVK24426.1"/>
    </source>
</evidence>
<keyword evidence="2" id="KW-1185">Reference proteome</keyword>
<sequence length="61" mass="6850">MSTAVCRQSGRHRLAILAVDDVVLFDLAIPQQMFPMAKDRDGAPCMRYFSAAPRQWPTVGR</sequence>
<accession>A0ABX8DKB8</accession>
<evidence type="ECO:0000313" key="2">
    <source>
        <dbReference type="Proteomes" id="UP000676428"/>
    </source>
</evidence>
<organism evidence="1 2">
    <name type="scientific">Shewanella dokdonensis</name>
    <dbReference type="NCBI Taxonomy" id="712036"/>
    <lineage>
        <taxon>Bacteria</taxon>
        <taxon>Pseudomonadati</taxon>
        <taxon>Pseudomonadota</taxon>
        <taxon>Gammaproteobacteria</taxon>
        <taxon>Alteromonadales</taxon>
        <taxon>Shewanellaceae</taxon>
        <taxon>Shewanella</taxon>
    </lineage>
</organism>
<dbReference type="Proteomes" id="UP000676428">
    <property type="component" value="Chromosome"/>
</dbReference>
<dbReference type="EMBL" id="CP074572">
    <property type="protein sequence ID" value="QVK24426.1"/>
    <property type="molecule type" value="Genomic_DNA"/>
</dbReference>
<proteinExistence type="predicted"/>
<reference evidence="1 2" key="1">
    <citation type="journal article" date="2012" name="Int. J. Syst. Evol. Microbiol.">
        <title>Shewanella dokdonensis sp. nov., isolated from seawater.</title>
        <authorList>
            <person name="Sung H.R."/>
            <person name="Yoon J.H."/>
            <person name="Ghim S.Y."/>
        </authorList>
    </citation>
    <scope>NUCLEOTIDE SEQUENCE [LARGE SCALE GENOMIC DNA]</scope>
    <source>
        <strain evidence="1 2">DSM 23626</strain>
    </source>
</reference>
<protein>
    <submittedName>
        <fullName evidence="1">Uncharacterized protein</fullName>
    </submittedName>
</protein>
<dbReference type="RefSeq" id="WP_213683014.1">
    <property type="nucleotide sequence ID" value="NZ_CP074572.1"/>
</dbReference>